<keyword evidence="6" id="KW-1133">Transmembrane helix</keyword>
<feature type="transmembrane region" description="Helical" evidence="6">
    <location>
        <begin position="28"/>
        <end position="48"/>
    </location>
</feature>
<evidence type="ECO:0000259" key="7">
    <source>
        <dbReference type="PROSITE" id="PS50111"/>
    </source>
</evidence>
<dbReference type="Pfam" id="PF00015">
    <property type="entry name" value="MCPsignal"/>
    <property type="match status" value="1"/>
</dbReference>
<dbReference type="GO" id="GO:0004888">
    <property type="term" value="F:transmembrane signaling receptor activity"/>
    <property type="evidence" value="ECO:0007669"/>
    <property type="project" value="InterPro"/>
</dbReference>
<comment type="similarity">
    <text evidence="3">Belongs to the methyl-accepting chemotaxis (MCP) protein family.</text>
</comment>
<accession>A0A939H0Q8</accession>
<dbReference type="CDD" id="cd11386">
    <property type="entry name" value="MCP_signal"/>
    <property type="match status" value="1"/>
</dbReference>
<evidence type="ECO:0000256" key="4">
    <source>
        <dbReference type="PROSITE-ProRule" id="PRU00284"/>
    </source>
</evidence>
<evidence type="ECO:0000256" key="3">
    <source>
        <dbReference type="ARBA" id="ARBA00029447"/>
    </source>
</evidence>
<keyword evidence="6" id="KW-0812">Transmembrane</keyword>
<keyword evidence="2" id="KW-0488">Methylation</keyword>
<dbReference type="PROSITE" id="PS50885">
    <property type="entry name" value="HAMP"/>
    <property type="match status" value="1"/>
</dbReference>
<keyword evidence="4" id="KW-0807">Transducer</keyword>
<dbReference type="InterPro" id="IPR051310">
    <property type="entry name" value="MCP_chemotaxis"/>
</dbReference>
<comment type="subcellular location">
    <subcellularLocation>
        <location evidence="1">Membrane</location>
    </subcellularLocation>
</comment>
<dbReference type="SUPFAM" id="SSF58104">
    <property type="entry name" value="Methyl-accepting chemotaxis protein (MCP) signaling domain"/>
    <property type="match status" value="1"/>
</dbReference>
<dbReference type="GO" id="GO:0007165">
    <property type="term" value="P:signal transduction"/>
    <property type="evidence" value="ECO:0007669"/>
    <property type="project" value="UniProtKB-KW"/>
</dbReference>
<reference evidence="9" key="1">
    <citation type="submission" date="2021-03" db="EMBL/GenBank/DDBJ databases">
        <title>Comamonas denitrificans.</title>
        <authorList>
            <person name="Finster K."/>
        </authorList>
    </citation>
    <scope>NUCLEOTIDE SEQUENCE</scope>
    <source>
        <strain evidence="9">MM2021_4</strain>
    </source>
</reference>
<dbReference type="GO" id="GO:0006935">
    <property type="term" value="P:chemotaxis"/>
    <property type="evidence" value="ECO:0007669"/>
    <property type="project" value="InterPro"/>
</dbReference>
<keyword evidence="5" id="KW-0175">Coiled coil</keyword>
<proteinExistence type="inferred from homology"/>
<dbReference type="InterPro" id="IPR004090">
    <property type="entry name" value="Chemotax_Me-accpt_rcpt"/>
</dbReference>
<dbReference type="Pfam" id="PF00672">
    <property type="entry name" value="HAMP"/>
    <property type="match status" value="1"/>
</dbReference>
<protein>
    <submittedName>
        <fullName evidence="9">HAMP domain-containing protein</fullName>
    </submittedName>
</protein>
<dbReference type="SMART" id="SM00283">
    <property type="entry name" value="MA"/>
    <property type="match status" value="1"/>
</dbReference>
<evidence type="ECO:0000259" key="8">
    <source>
        <dbReference type="PROSITE" id="PS50885"/>
    </source>
</evidence>
<keyword evidence="10" id="KW-1185">Reference proteome</keyword>
<dbReference type="CDD" id="cd06225">
    <property type="entry name" value="HAMP"/>
    <property type="match status" value="1"/>
</dbReference>
<sequence>MAQLNTFQKKMAHDSGQQALQDIARARWWMLGIGLTAIVLGAALGVAMTRSIIVPLRQAVQTAQTVAQGDLSQTITVQGKDETAELLTALAAMHTSLRNIVSEVQRGSQSIASATAQIAMGNADLSSRTEEQAASLEETAASMHQLATTTRQNFEHGELAHQVSNEASEVAVRGGQVVTQMVQTMEAINASSRQIADIIGVIDGIAFQTNILALNAAVEAARAGEAGRGFAVVASEVRHLAQRSAEAAKEIKGLIATSVGNVSEGVKHVETAGSTMDEIVVSVRRVADIMGEITTASKEQTDGIEQINQAVEQMDQVTQSNAALVEEAAAAAQALEQQAQELQRTVGFFHLERSNSNRQALSLNA</sequence>
<evidence type="ECO:0000256" key="1">
    <source>
        <dbReference type="ARBA" id="ARBA00004370"/>
    </source>
</evidence>
<dbReference type="EMBL" id="JAFNME010000015">
    <property type="protein sequence ID" value="MBO1249790.1"/>
    <property type="molecule type" value="Genomic_DNA"/>
</dbReference>
<evidence type="ECO:0000313" key="9">
    <source>
        <dbReference type="EMBL" id="MBO1249790.1"/>
    </source>
</evidence>
<comment type="caution">
    <text evidence="9">The sequence shown here is derived from an EMBL/GenBank/DDBJ whole genome shotgun (WGS) entry which is preliminary data.</text>
</comment>
<dbReference type="Gene3D" id="6.10.340.10">
    <property type="match status" value="1"/>
</dbReference>
<dbReference type="PANTHER" id="PTHR43531">
    <property type="entry name" value="PROTEIN ICFG"/>
    <property type="match status" value="1"/>
</dbReference>
<evidence type="ECO:0000256" key="2">
    <source>
        <dbReference type="ARBA" id="ARBA00022481"/>
    </source>
</evidence>
<feature type="coiled-coil region" evidence="5">
    <location>
        <begin position="307"/>
        <end position="345"/>
    </location>
</feature>
<dbReference type="Proteomes" id="UP000664731">
    <property type="component" value="Unassembled WGS sequence"/>
</dbReference>
<organism evidence="9 10">
    <name type="scientific">Comamonas denitrificans</name>
    <dbReference type="NCBI Taxonomy" id="117506"/>
    <lineage>
        <taxon>Bacteria</taxon>
        <taxon>Pseudomonadati</taxon>
        <taxon>Pseudomonadota</taxon>
        <taxon>Betaproteobacteria</taxon>
        <taxon>Burkholderiales</taxon>
        <taxon>Comamonadaceae</taxon>
        <taxon>Comamonas</taxon>
    </lineage>
</organism>
<dbReference type="FunFam" id="1.10.287.950:FF:000001">
    <property type="entry name" value="Methyl-accepting chemotaxis sensory transducer"/>
    <property type="match status" value="1"/>
</dbReference>
<dbReference type="InterPro" id="IPR004089">
    <property type="entry name" value="MCPsignal_dom"/>
</dbReference>
<dbReference type="SMART" id="SM00304">
    <property type="entry name" value="HAMP"/>
    <property type="match status" value="1"/>
</dbReference>
<evidence type="ECO:0000256" key="6">
    <source>
        <dbReference type="SAM" id="Phobius"/>
    </source>
</evidence>
<dbReference type="PROSITE" id="PS50111">
    <property type="entry name" value="CHEMOTAXIS_TRANSDUC_2"/>
    <property type="match status" value="1"/>
</dbReference>
<evidence type="ECO:0000256" key="5">
    <source>
        <dbReference type="SAM" id="Coils"/>
    </source>
</evidence>
<dbReference type="AlphaFoldDB" id="A0A939H0Q8"/>
<name>A0A939H0Q8_9BURK</name>
<dbReference type="PRINTS" id="PR00260">
    <property type="entry name" value="CHEMTRNSDUCR"/>
</dbReference>
<dbReference type="InterPro" id="IPR003660">
    <property type="entry name" value="HAMP_dom"/>
</dbReference>
<keyword evidence="6" id="KW-0472">Membrane</keyword>
<dbReference type="GO" id="GO:0005886">
    <property type="term" value="C:plasma membrane"/>
    <property type="evidence" value="ECO:0007669"/>
    <property type="project" value="TreeGrafter"/>
</dbReference>
<dbReference type="Gene3D" id="1.10.287.950">
    <property type="entry name" value="Methyl-accepting chemotaxis protein"/>
    <property type="match status" value="1"/>
</dbReference>
<dbReference type="PANTHER" id="PTHR43531:SF14">
    <property type="entry name" value="METHYL-ACCEPTING CHEMOTAXIS PROTEIN I-RELATED"/>
    <property type="match status" value="1"/>
</dbReference>
<feature type="domain" description="Methyl-accepting transducer" evidence="7">
    <location>
        <begin position="107"/>
        <end position="336"/>
    </location>
</feature>
<evidence type="ECO:0000313" key="10">
    <source>
        <dbReference type="Proteomes" id="UP000664731"/>
    </source>
</evidence>
<feature type="domain" description="HAMP" evidence="8">
    <location>
        <begin position="50"/>
        <end position="102"/>
    </location>
</feature>
<gene>
    <name evidence="9" type="ORF">J1777_08150</name>
</gene>